<gene>
    <name evidence="1" type="ORF">SAMN04488556_1401</name>
</gene>
<reference evidence="2" key="1">
    <citation type="submission" date="2016-10" db="EMBL/GenBank/DDBJ databases">
        <authorList>
            <person name="Varghese N."/>
            <person name="Submissions S."/>
        </authorList>
    </citation>
    <scope>NUCLEOTIDE SEQUENCE [LARGE SCALE GENOMIC DNA]</scope>
    <source>
        <strain evidence="2">DSM 22427</strain>
    </source>
</reference>
<organism evidence="1 2">
    <name type="scientific">Halostagnicola kamekurae</name>
    <dbReference type="NCBI Taxonomy" id="619731"/>
    <lineage>
        <taxon>Archaea</taxon>
        <taxon>Methanobacteriati</taxon>
        <taxon>Methanobacteriota</taxon>
        <taxon>Stenosarchaea group</taxon>
        <taxon>Halobacteria</taxon>
        <taxon>Halobacteriales</taxon>
        <taxon>Natrialbaceae</taxon>
        <taxon>Halostagnicola</taxon>
    </lineage>
</organism>
<protein>
    <recommendedName>
        <fullName evidence="3">Halobacterial output domain-containing protein</fullName>
    </recommendedName>
</protein>
<proteinExistence type="predicted"/>
<dbReference type="OrthoDB" id="375423at2157"/>
<evidence type="ECO:0000313" key="1">
    <source>
        <dbReference type="EMBL" id="SFS54012.1"/>
    </source>
</evidence>
<dbReference type="AlphaFoldDB" id="A0A1I6QNU7"/>
<dbReference type="RefSeq" id="WP_092902962.1">
    <property type="nucleotide sequence ID" value="NZ_FOZS01000001.1"/>
</dbReference>
<name>A0A1I6QNU7_9EURY</name>
<accession>A0A1I6QNU7</accession>
<keyword evidence="2" id="KW-1185">Reference proteome</keyword>
<dbReference type="EMBL" id="FOZS01000001">
    <property type="protein sequence ID" value="SFS54012.1"/>
    <property type="molecule type" value="Genomic_DNA"/>
</dbReference>
<evidence type="ECO:0000313" key="2">
    <source>
        <dbReference type="Proteomes" id="UP000199199"/>
    </source>
</evidence>
<sequence>MTSAAAEPLVMEIVDTLEEHGLARDAYQLGTEFDPEALERLLESASSEVAVRLEVQGIPLLVTPTETRVVGDE</sequence>
<dbReference type="Proteomes" id="UP000199199">
    <property type="component" value="Unassembled WGS sequence"/>
</dbReference>
<evidence type="ECO:0008006" key="3">
    <source>
        <dbReference type="Google" id="ProtNLM"/>
    </source>
</evidence>